<name>A0ABV6L0B9_9SPHI</name>
<dbReference type="Proteomes" id="UP001589828">
    <property type="component" value="Unassembled WGS sequence"/>
</dbReference>
<proteinExistence type="predicted"/>
<accession>A0ABV6L0B9</accession>
<dbReference type="EMBL" id="JBHLTS010000004">
    <property type="protein sequence ID" value="MFC0513179.1"/>
    <property type="molecule type" value="Genomic_DNA"/>
</dbReference>
<dbReference type="Pfam" id="PF12728">
    <property type="entry name" value="HTH_17"/>
    <property type="match status" value="1"/>
</dbReference>
<reference evidence="2 3" key="1">
    <citation type="submission" date="2024-09" db="EMBL/GenBank/DDBJ databases">
        <authorList>
            <person name="Sun Q."/>
            <person name="Mori K."/>
        </authorList>
    </citation>
    <scope>NUCLEOTIDE SEQUENCE [LARGE SCALE GENOMIC DNA]</scope>
    <source>
        <strain evidence="2 3">NCAIM B.02415</strain>
    </source>
</reference>
<dbReference type="InterPro" id="IPR041657">
    <property type="entry name" value="HTH_17"/>
</dbReference>
<gene>
    <name evidence="2" type="ORF">ACFFGT_03170</name>
</gene>
<evidence type="ECO:0000313" key="2">
    <source>
        <dbReference type="EMBL" id="MFC0513179.1"/>
    </source>
</evidence>
<organism evidence="2 3">
    <name type="scientific">Mucilaginibacter angelicae</name>
    <dbReference type="NCBI Taxonomy" id="869718"/>
    <lineage>
        <taxon>Bacteria</taxon>
        <taxon>Pseudomonadati</taxon>
        <taxon>Bacteroidota</taxon>
        <taxon>Sphingobacteriia</taxon>
        <taxon>Sphingobacteriales</taxon>
        <taxon>Sphingobacteriaceae</taxon>
        <taxon>Mucilaginibacter</taxon>
    </lineage>
</organism>
<keyword evidence="3" id="KW-1185">Reference proteome</keyword>
<dbReference type="InterPro" id="IPR009061">
    <property type="entry name" value="DNA-bd_dom_put_sf"/>
</dbReference>
<dbReference type="InterPro" id="IPR010093">
    <property type="entry name" value="SinI_DNA-bd"/>
</dbReference>
<feature type="domain" description="Helix-turn-helix" evidence="1">
    <location>
        <begin position="40"/>
        <end position="87"/>
    </location>
</feature>
<dbReference type="SUPFAM" id="SSF46955">
    <property type="entry name" value="Putative DNA-binding domain"/>
    <property type="match status" value="1"/>
</dbReference>
<evidence type="ECO:0000313" key="3">
    <source>
        <dbReference type="Proteomes" id="UP001589828"/>
    </source>
</evidence>
<protein>
    <submittedName>
        <fullName evidence="2">Helix-turn-helix domain-containing protein</fullName>
    </submittedName>
</protein>
<sequence>MDSFNFNELPEVVRLLFEKVELIENMVLNLQPKEEDANELLDIKEAAEFLKVSVASLYNKVSRKEIPVSKPGKRLYFNKTELKEWVQLGKKKTAAEIRFVAENRFPGRQRRDKLNY</sequence>
<comment type="caution">
    <text evidence="2">The sequence shown here is derived from an EMBL/GenBank/DDBJ whole genome shotgun (WGS) entry which is preliminary data.</text>
</comment>
<dbReference type="NCBIfam" id="TIGR01764">
    <property type="entry name" value="excise"/>
    <property type="match status" value="1"/>
</dbReference>
<evidence type="ECO:0000259" key="1">
    <source>
        <dbReference type="Pfam" id="PF12728"/>
    </source>
</evidence>
<dbReference type="RefSeq" id="WP_377021052.1">
    <property type="nucleotide sequence ID" value="NZ_JBHLTS010000004.1"/>
</dbReference>